<proteinExistence type="predicted"/>
<organism evidence="1 2">
    <name type="scientific">Mariniflexile gromovii</name>
    <dbReference type="NCBI Taxonomy" id="362523"/>
    <lineage>
        <taxon>Bacteria</taxon>
        <taxon>Pseudomonadati</taxon>
        <taxon>Bacteroidota</taxon>
        <taxon>Flavobacteriia</taxon>
        <taxon>Flavobacteriales</taxon>
        <taxon>Flavobacteriaceae</taxon>
        <taxon>Mariniflexile</taxon>
    </lineage>
</organism>
<evidence type="ECO:0000313" key="1">
    <source>
        <dbReference type="EMBL" id="MBP0902746.1"/>
    </source>
</evidence>
<dbReference type="EMBL" id="JAGJCB010000002">
    <property type="protein sequence ID" value="MBP0902746.1"/>
    <property type="molecule type" value="Genomic_DNA"/>
</dbReference>
<protein>
    <recommendedName>
        <fullName evidence="3">Lipoprotein</fullName>
    </recommendedName>
</protein>
<reference evidence="1 2" key="1">
    <citation type="submission" date="2021-04" db="EMBL/GenBank/DDBJ databases">
        <title>Mariniflexile gromovii gen. nov., sp. nov., a gliding bacterium isolated from the sea urchin Strongylocentrotus intermedius.</title>
        <authorList>
            <person name="Ko S."/>
            <person name="Le V."/>
            <person name="Ahn C.-Y."/>
            <person name="Oh H.-M."/>
        </authorList>
    </citation>
    <scope>NUCLEOTIDE SEQUENCE [LARGE SCALE GENOMIC DNA]</scope>
    <source>
        <strain evidence="1 2">KCTC 12570</strain>
    </source>
</reference>
<comment type="caution">
    <text evidence="1">The sequence shown here is derived from an EMBL/GenBank/DDBJ whole genome shotgun (WGS) entry which is preliminary data.</text>
</comment>
<evidence type="ECO:0000313" key="2">
    <source>
        <dbReference type="Proteomes" id="UP000670776"/>
    </source>
</evidence>
<keyword evidence="2" id="KW-1185">Reference proteome</keyword>
<dbReference type="PROSITE" id="PS51257">
    <property type="entry name" value="PROKAR_LIPOPROTEIN"/>
    <property type="match status" value="1"/>
</dbReference>
<evidence type="ECO:0008006" key="3">
    <source>
        <dbReference type="Google" id="ProtNLM"/>
    </source>
</evidence>
<dbReference type="RefSeq" id="WP_209652471.1">
    <property type="nucleotide sequence ID" value="NZ_JAGJCB010000002.1"/>
</dbReference>
<dbReference type="Proteomes" id="UP000670776">
    <property type="component" value="Unassembled WGS sequence"/>
</dbReference>
<gene>
    <name evidence="1" type="ORF">J8H85_02800</name>
</gene>
<accession>A0ABS4BQ99</accession>
<sequence>MKTKFLSILCVLVISISCKKKQDLSELANNKNTDSLEIKQKDISKIRYTDYILDSRAQQAIIHWEAYRQVQKIVEEVKRGDLGFLRNNSKEVKELLLNLKQDIPLEVNSSSILSRITALETKLLKLESLTNLTTTSKEELLNNIQDFLVAFSNFNLQMNKKIENDNIIIEKP</sequence>
<name>A0ABS4BQ99_9FLAO</name>